<protein>
    <submittedName>
        <fullName evidence="6">Putative HTH-type transcriptional regulator YxaF</fullName>
    </submittedName>
</protein>
<keyword evidence="3" id="KW-0804">Transcription</keyword>
<feature type="domain" description="HTH tetR-type" evidence="5">
    <location>
        <begin position="5"/>
        <end position="65"/>
    </location>
</feature>
<evidence type="ECO:0000313" key="6">
    <source>
        <dbReference type="EMBL" id="VDC21584.1"/>
    </source>
</evidence>
<dbReference type="InterPro" id="IPR054156">
    <property type="entry name" value="YxaF_TetR_C"/>
</dbReference>
<dbReference type="OrthoDB" id="9810023at2"/>
<reference evidence="6 7" key="1">
    <citation type="submission" date="2018-11" db="EMBL/GenBank/DDBJ databases">
        <authorList>
            <person name="Criscuolo A."/>
        </authorList>
    </citation>
    <scope>NUCLEOTIDE SEQUENCE [LARGE SCALE GENOMIC DNA]</scope>
    <source>
        <strain evidence="6">ATB-66</strain>
    </source>
</reference>
<evidence type="ECO:0000256" key="4">
    <source>
        <dbReference type="PROSITE-ProRule" id="PRU00335"/>
    </source>
</evidence>
<keyword evidence="7" id="KW-1185">Reference proteome</keyword>
<organism evidence="6 7">
    <name type="scientific">Filibacter tadaridae</name>
    <dbReference type="NCBI Taxonomy" id="2483811"/>
    <lineage>
        <taxon>Bacteria</taxon>
        <taxon>Bacillati</taxon>
        <taxon>Bacillota</taxon>
        <taxon>Bacilli</taxon>
        <taxon>Bacillales</taxon>
        <taxon>Caryophanaceae</taxon>
        <taxon>Filibacter</taxon>
    </lineage>
</organism>
<dbReference type="PROSITE" id="PS50977">
    <property type="entry name" value="HTH_TETR_2"/>
    <property type="match status" value="1"/>
</dbReference>
<name>A0A3P5X317_9BACL</name>
<evidence type="ECO:0000256" key="2">
    <source>
        <dbReference type="ARBA" id="ARBA00023125"/>
    </source>
</evidence>
<proteinExistence type="predicted"/>
<evidence type="ECO:0000259" key="5">
    <source>
        <dbReference type="PROSITE" id="PS50977"/>
    </source>
</evidence>
<dbReference type="RefSeq" id="WP_124069033.1">
    <property type="nucleotide sequence ID" value="NZ_CBCRXF010000007.1"/>
</dbReference>
<dbReference type="InterPro" id="IPR009057">
    <property type="entry name" value="Homeodomain-like_sf"/>
</dbReference>
<dbReference type="AlphaFoldDB" id="A0A3P5X317"/>
<evidence type="ECO:0000256" key="1">
    <source>
        <dbReference type="ARBA" id="ARBA00023015"/>
    </source>
</evidence>
<keyword evidence="2 4" id="KW-0238">DNA-binding</keyword>
<dbReference type="Pfam" id="PF00440">
    <property type="entry name" value="TetR_N"/>
    <property type="match status" value="1"/>
</dbReference>
<keyword evidence="1" id="KW-0805">Transcription regulation</keyword>
<dbReference type="PANTHER" id="PTHR47506">
    <property type="entry name" value="TRANSCRIPTIONAL REGULATORY PROTEIN"/>
    <property type="match status" value="1"/>
</dbReference>
<gene>
    <name evidence="6" type="primary">yxaF</name>
    <name evidence="6" type="ORF">FILTAD_00588</name>
</gene>
<dbReference type="PRINTS" id="PR00455">
    <property type="entry name" value="HTHTETR"/>
</dbReference>
<evidence type="ECO:0000256" key="3">
    <source>
        <dbReference type="ARBA" id="ARBA00023163"/>
    </source>
</evidence>
<dbReference type="InterPro" id="IPR001647">
    <property type="entry name" value="HTH_TetR"/>
</dbReference>
<dbReference type="SUPFAM" id="SSF46689">
    <property type="entry name" value="Homeodomain-like"/>
    <property type="match status" value="1"/>
</dbReference>
<dbReference type="EMBL" id="UXAV01000020">
    <property type="protein sequence ID" value="VDC21584.1"/>
    <property type="molecule type" value="Genomic_DNA"/>
</dbReference>
<dbReference type="Gene3D" id="1.10.357.10">
    <property type="entry name" value="Tetracycline Repressor, domain 2"/>
    <property type="match status" value="1"/>
</dbReference>
<dbReference type="Pfam" id="PF21993">
    <property type="entry name" value="TetR_C_13_2"/>
    <property type="match status" value="1"/>
</dbReference>
<feature type="DNA-binding region" description="H-T-H motif" evidence="4">
    <location>
        <begin position="28"/>
        <end position="47"/>
    </location>
</feature>
<dbReference type="GO" id="GO:0003677">
    <property type="term" value="F:DNA binding"/>
    <property type="evidence" value="ECO:0007669"/>
    <property type="project" value="UniProtKB-UniRule"/>
</dbReference>
<accession>A0A3P5X317</accession>
<evidence type="ECO:0000313" key="7">
    <source>
        <dbReference type="Proteomes" id="UP000270468"/>
    </source>
</evidence>
<sequence>MTDKKNAKDIIIKAASRLFRTRGYYGVGLNEILKESGTAKGSLYYYFPNGKEELAIAAIDYTKEFVADKIRRALEKFEEPIQAFQAHINDLSEEFGVHKEIFGLPIGTIAGETSLTSEPIRLACQSAFECWQLIYVEKLLASGYSEKHAKELGLLINAMLEGGILLCLTTKSREPLRIIAEQIPFLLKK</sequence>
<dbReference type="PANTHER" id="PTHR47506:SF3">
    <property type="entry name" value="HTH-TYPE TRANSCRIPTIONAL REGULATOR LMRA"/>
    <property type="match status" value="1"/>
</dbReference>
<dbReference type="Proteomes" id="UP000270468">
    <property type="component" value="Unassembled WGS sequence"/>
</dbReference>
<dbReference type="InterPro" id="IPR036271">
    <property type="entry name" value="Tet_transcr_reg_TetR-rel_C_sf"/>
</dbReference>
<dbReference type="SUPFAM" id="SSF48498">
    <property type="entry name" value="Tetracyclin repressor-like, C-terminal domain"/>
    <property type="match status" value="1"/>
</dbReference>